<evidence type="ECO:0000256" key="3">
    <source>
        <dbReference type="ARBA" id="ARBA00023163"/>
    </source>
</evidence>
<evidence type="ECO:0000256" key="2">
    <source>
        <dbReference type="ARBA" id="ARBA00023125"/>
    </source>
</evidence>
<dbReference type="PROSITE" id="PS01124">
    <property type="entry name" value="HTH_ARAC_FAMILY_2"/>
    <property type="match status" value="1"/>
</dbReference>
<keyword evidence="2" id="KW-0238">DNA-binding</keyword>
<keyword evidence="6" id="KW-1185">Reference proteome</keyword>
<dbReference type="SMART" id="SM00342">
    <property type="entry name" value="HTH_ARAC"/>
    <property type="match status" value="1"/>
</dbReference>
<gene>
    <name evidence="5" type="ORF">H3H39_24475</name>
</gene>
<dbReference type="SUPFAM" id="SSF52317">
    <property type="entry name" value="Class I glutamine amidotransferase-like"/>
    <property type="match status" value="1"/>
</dbReference>
<dbReference type="AlphaFoldDB" id="A0A7W2FEL0"/>
<dbReference type="InterPro" id="IPR018062">
    <property type="entry name" value="HTH_AraC-typ_CS"/>
</dbReference>
<name>A0A7W2FEL0_9BURK</name>
<organism evidence="5 6">
    <name type="scientific">Rugamonas apoptosis</name>
    <dbReference type="NCBI Taxonomy" id="2758570"/>
    <lineage>
        <taxon>Bacteria</taxon>
        <taxon>Pseudomonadati</taxon>
        <taxon>Pseudomonadota</taxon>
        <taxon>Betaproteobacteria</taxon>
        <taxon>Burkholderiales</taxon>
        <taxon>Oxalobacteraceae</taxon>
        <taxon>Telluria group</taxon>
        <taxon>Rugamonas</taxon>
    </lineage>
</organism>
<evidence type="ECO:0000313" key="5">
    <source>
        <dbReference type="EMBL" id="MBA5690209.1"/>
    </source>
</evidence>
<feature type="domain" description="HTH araC/xylS-type" evidence="4">
    <location>
        <begin position="212"/>
        <end position="310"/>
    </location>
</feature>
<comment type="caution">
    <text evidence="5">The sequence shown here is derived from an EMBL/GenBank/DDBJ whole genome shotgun (WGS) entry which is preliminary data.</text>
</comment>
<dbReference type="InterPro" id="IPR009057">
    <property type="entry name" value="Homeodomain-like_sf"/>
</dbReference>
<protein>
    <submittedName>
        <fullName evidence="5">Helix-turn-helix domain-containing protein</fullName>
    </submittedName>
</protein>
<evidence type="ECO:0000259" key="4">
    <source>
        <dbReference type="PROSITE" id="PS01124"/>
    </source>
</evidence>
<dbReference type="GO" id="GO:0003700">
    <property type="term" value="F:DNA-binding transcription factor activity"/>
    <property type="evidence" value="ECO:0007669"/>
    <property type="project" value="InterPro"/>
</dbReference>
<accession>A0A7W2FEL0</accession>
<reference evidence="5 6" key="1">
    <citation type="submission" date="2020-07" db="EMBL/GenBank/DDBJ databases">
        <title>Novel species isolated from subtropical streams in China.</title>
        <authorList>
            <person name="Lu H."/>
        </authorList>
    </citation>
    <scope>NUCLEOTIDE SEQUENCE [LARGE SCALE GENOMIC DNA]</scope>
    <source>
        <strain evidence="5 6">LX47W</strain>
    </source>
</reference>
<dbReference type="SUPFAM" id="SSF46689">
    <property type="entry name" value="Homeodomain-like"/>
    <property type="match status" value="2"/>
</dbReference>
<dbReference type="PANTHER" id="PTHR46796">
    <property type="entry name" value="HTH-TYPE TRANSCRIPTIONAL ACTIVATOR RHAS-RELATED"/>
    <property type="match status" value="1"/>
</dbReference>
<dbReference type="Pfam" id="PF12833">
    <property type="entry name" value="HTH_18"/>
    <property type="match status" value="1"/>
</dbReference>
<dbReference type="PROSITE" id="PS00041">
    <property type="entry name" value="HTH_ARAC_FAMILY_1"/>
    <property type="match status" value="1"/>
</dbReference>
<sequence length="317" mass="34756">MPFSPLSRLAQEQPLRVLLVNAGEPDALTWAGLVQPLRLAARLLGPEQLRLDILSPQQVALAQPQPGWHLALLVADEQQAPPSPALLRTVIERCRSARYWGGVGAGVLWLADAGVMAGVRIALPWALYAETDAVTQRAILTPHLFELDGRMLSCCGGAASIDFALTLVAALYGATVQATIKESLCIERVRPHDERQRVALQARFGALQPKLSEAVTLMEANIEEPLSTDDIAGLVGLSRRQLERLFKQYLDSLPSRYYLELRLQRARQLLLETNHSIVQVGLMCGFSSGSHFSTAFGALFGNTPREERQRKLMPPAA</sequence>
<evidence type="ECO:0000256" key="1">
    <source>
        <dbReference type="ARBA" id="ARBA00023015"/>
    </source>
</evidence>
<dbReference type="Gene3D" id="3.40.50.880">
    <property type="match status" value="1"/>
</dbReference>
<dbReference type="Gene3D" id="1.10.10.60">
    <property type="entry name" value="Homeodomain-like"/>
    <property type="match status" value="2"/>
</dbReference>
<dbReference type="GO" id="GO:0043565">
    <property type="term" value="F:sequence-specific DNA binding"/>
    <property type="evidence" value="ECO:0007669"/>
    <property type="project" value="InterPro"/>
</dbReference>
<dbReference type="InterPro" id="IPR018060">
    <property type="entry name" value="HTH_AraC"/>
</dbReference>
<proteinExistence type="predicted"/>
<dbReference type="EMBL" id="JACEZU010000015">
    <property type="protein sequence ID" value="MBA5690209.1"/>
    <property type="molecule type" value="Genomic_DNA"/>
</dbReference>
<dbReference type="InterPro" id="IPR029062">
    <property type="entry name" value="Class_I_gatase-like"/>
</dbReference>
<keyword evidence="3" id="KW-0804">Transcription</keyword>
<dbReference type="RefSeq" id="WP_182157010.1">
    <property type="nucleotide sequence ID" value="NZ_JACEZU010000015.1"/>
</dbReference>
<evidence type="ECO:0000313" key="6">
    <source>
        <dbReference type="Proteomes" id="UP000573499"/>
    </source>
</evidence>
<dbReference type="InterPro" id="IPR050204">
    <property type="entry name" value="AraC_XylS_family_regulators"/>
</dbReference>
<dbReference type="Proteomes" id="UP000573499">
    <property type="component" value="Unassembled WGS sequence"/>
</dbReference>
<keyword evidence="1" id="KW-0805">Transcription regulation</keyword>